<dbReference type="InterPro" id="IPR036291">
    <property type="entry name" value="NAD(P)-bd_dom_sf"/>
</dbReference>
<evidence type="ECO:0000313" key="3">
    <source>
        <dbReference type="EMBL" id="TCC08331.1"/>
    </source>
</evidence>
<dbReference type="EMBL" id="SJJZ01000002">
    <property type="protein sequence ID" value="TCC08331.1"/>
    <property type="molecule type" value="Genomic_DNA"/>
</dbReference>
<dbReference type="PANTHER" id="PTHR43477:SF1">
    <property type="entry name" value="DIHYDROANTICAPSIN 7-DEHYDROGENASE"/>
    <property type="match status" value="1"/>
</dbReference>
<dbReference type="Proteomes" id="UP000292346">
    <property type="component" value="Unassembled WGS sequence"/>
</dbReference>
<reference evidence="3 4" key="1">
    <citation type="submission" date="2019-02" db="EMBL/GenBank/DDBJ databases">
        <title>Kribbella capetownensis sp. nov. and Kribbella speibonae sp. nov., isolated from soil.</title>
        <authorList>
            <person name="Curtis S.M."/>
            <person name="Norton I."/>
            <person name="Everest G.J."/>
            <person name="Meyers P.R."/>
        </authorList>
    </citation>
    <scope>NUCLEOTIDE SEQUENCE [LARGE SCALE GENOMIC DNA]</scope>
    <source>
        <strain evidence="3 4">KCTC 29219</strain>
    </source>
</reference>
<keyword evidence="4" id="KW-1185">Reference proteome</keyword>
<name>A0A4R0HCR4_9ACTN</name>
<dbReference type="CDD" id="cd05233">
    <property type="entry name" value="SDR_c"/>
    <property type="match status" value="1"/>
</dbReference>
<accession>A0A4R0HCR4</accession>
<dbReference type="SUPFAM" id="SSF51735">
    <property type="entry name" value="NAD(P)-binding Rossmann-fold domains"/>
    <property type="match status" value="1"/>
</dbReference>
<comment type="similarity">
    <text evidence="1">Belongs to the short-chain dehydrogenases/reductases (SDR) family.</text>
</comment>
<evidence type="ECO:0000313" key="4">
    <source>
        <dbReference type="Proteomes" id="UP000292346"/>
    </source>
</evidence>
<sequence>MERILVIGGARALGAAVARRAVKDGYDVVIGARDLAAAEALAAEIGATAVRIDLQDETTMAAAATQLAEGIDHIVTTGSAPHDVRAAALDHDKLIAAFTAKVIGPMLVAKHFAPVLRPNGSIVLFSGVVGWRPGPGSLVKGVTNGAVEYVARHLAADLAPVRVNAISPGVVDSGAWDRLGDGKAGLLSKSAAGTLVGRYGESDDVVDTVMWLLRAGFISGETIHLEGGARHKTS</sequence>
<dbReference type="PRINTS" id="PR00081">
    <property type="entry name" value="GDHRDH"/>
</dbReference>
<dbReference type="InterPro" id="IPR002347">
    <property type="entry name" value="SDR_fam"/>
</dbReference>
<gene>
    <name evidence="3" type="ORF">E0H45_20790</name>
</gene>
<evidence type="ECO:0000256" key="1">
    <source>
        <dbReference type="ARBA" id="ARBA00006484"/>
    </source>
</evidence>
<dbReference type="InterPro" id="IPR051122">
    <property type="entry name" value="SDR_DHRS6-like"/>
</dbReference>
<dbReference type="Gene3D" id="3.40.50.720">
    <property type="entry name" value="NAD(P)-binding Rossmann-like Domain"/>
    <property type="match status" value="1"/>
</dbReference>
<dbReference type="RefSeq" id="WP_131339665.1">
    <property type="nucleotide sequence ID" value="NZ_SJJZ01000002.1"/>
</dbReference>
<comment type="caution">
    <text evidence="3">The sequence shown here is derived from an EMBL/GenBank/DDBJ whole genome shotgun (WGS) entry which is preliminary data.</text>
</comment>
<protein>
    <submittedName>
        <fullName evidence="3">SDR family oxidoreductase</fullName>
    </submittedName>
</protein>
<keyword evidence="2" id="KW-0560">Oxidoreductase</keyword>
<evidence type="ECO:0000256" key="2">
    <source>
        <dbReference type="ARBA" id="ARBA00023002"/>
    </source>
</evidence>
<dbReference type="Pfam" id="PF13561">
    <property type="entry name" value="adh_short_C2"/>
    <property type="match status" value="1"/>
</dbReference>
<organism evidence="3 4">
    <name type="scientific">Kribbella soli</name>
    <dbReference type="NCBI Taxonomy" id="1124743"/>
    <lineage>
        <taxon>Bacteria</taxon>
        <taxon>Bacillati</taxon>
        <taxon>Actinomycetota</taxon>
        <taxon>Actinomycetes</taxon>
        <taxon>Propionibacteriales</taxon>
        <taxon>Kribbellaceae</taxon>
        <taxon>Kribbella</taxon>
    </lineage>
</organism>
<dbReference type="AlphaFoldDB" id="A0A4R0HCR4"/>
<dbReference type="GO" id="GO:0016491">
    <property type="term" value="F:oxidoreductase activity"/>
    <property type="evidence" value="ECO:0007669"/>
    <property type="project" value="UniProtKB-KW"/>
</dbReference>
<dbReference type="PANTHER" id="PTHR43477">
    <property type="entry name" value="DIHYDROANTICAPSIN 7-DEHYDROGENASE"/>
    <property type="match status" value="1"/>
</dbReference>
<dbReference type="OrthoDB" id="9806974at2"/>
<proteinExistence type="inferred from homology"/>